<accession>A0A2J6PQD1</accession>
<gene>
    <name evidence="4" type="ORF">NA56DRAFT_649606</name>
</gene>
<dbReference type="EMBL" id="KZ613507">
    <property type="protein sequence ID" value="PMD16232.1"/>
    <property type="molecule type" value="Genomic_DNA"/>
</dbReference>
<sequence>MKLTFSFLTALIGRIVASPLQRLSVISSRQLEACPPNGNLPPDYLSPTLMVPVSRNLPNVAFGSTREPKMTPNDFCTIFNLVIPPSAMGATCTLEFLFPSFGQTLSPYFYNGGGHFTFTGYAFGTGATEQTTYNNQPPAGPSPPTPPSVLSPGNAYTVNVGPCGVQAPNSLEVSGMLCSDDTTFEYLQTKGDELGCPIGFFVGIS</sequence>
<feature type="chain" id="PRO_5014390253" description="Ubiquitin 3 binding protein But2 C-terminal domain-containing protein" evidence="2">
    <location>
        <begin position="18"/>
        <end position="205"/>
    </location>
</feature>
<dbReference type="PANTHER" id="PTHR39613:SF1">
    <property type="entry name" value="ANCHORED CELL WALL PROTEIN, PUTATIVE (AFU_ORTHOLOGUE AFUA_4G08960)-RELATED"/>
    <property type="match status" value="1"/>
</dbReference>
<name>A0A2J6PQD1_9HELO</name>
<evidence type="ECO:0000256" key="2">
    <source>
        <dbReference type="SAM" id="SignalP"/>
    </source>
</evidence>
<dbReference type="OrthoDB" id="4657524at2759"/>
<protein>
    <recommendedName>
        <fullName evidence="3">Ubiquitin 3 binding protein But2 C-terminal domain-containing protein</fullName>
    </recommendedName>
</protein>
<evidence type="ECO:0000256" key="1">
    <source>
        <dbReference type="SAM" id="MobiDB-lite"/>
    </source>
</evidence>
<evidence type="ECO:0000313" key="5">
    <source>
        <dbReference type="Proteomes" id="UP000235672"/>
    </source>
</evidence>
<feature type="signal peptide" evidence="2">
    <location>
        <begin position="1"/>
        <end position="17"/>
    </location>
</feature>
<keyword evidence="2" id="KW-0732">Signal</keyword>
<feature type="region of interest" description="Disordered" evidence="1">
    <location>
        <begin position="129"/>
        <end position="151"/>
    </location>
</feature>
<organism evidence="4 5">
    <name type="scientific">Hyaloscypha hepaticicola</name>
    <dbReference type="NCBI Taxonomy" id="2082293"/>
    <lineage>
        <taxon>Eukaryota</taxon>
        <taxon>Fungi</taxon>
        <taxon>Dikarya</taxon>
        <taxon>Ascomycota</taxon>
        <taxon>Pezizomycotina</taxon>
        <taxon>Leotiomycetes</taxon>
        <taxon>Helotiales</taxon>
        <taxon>Hyaloscyphaceae</taxon>
        <taxon>Hyaloscypha</taxon>
    </lineage>
</organism>
<dbReference type="Pfam" id="PF09792">
    <property type="entry name" value="But2"/>
    <property type="match status" value="1"/>
</dbReference>
<feature type="domain" description="Ubiquitin 3 binding protein But2 C-terminal" evidence="3">
    <location>
        <begin position="46"/>
        <end position="189"/>
    </location>
</feature>
<reference evidence="4 5" key="1">
    <citation type="submission" date="2016-05" db="EMBL/GenBank/DDBJ databases">
        <title>A degradative enzymes factory behind the ericoid mycorrhizal symbiosis.</title>
        <authorList>
            <consortium name="DOE Joint Genome Institute"/>
            <person name="Martino E."/>
            <person name="Morin E."/>
            <person name="Grelet G."/>
            <person name="Kuo A."/>
            <person name="Kohler A."/>
            <person name="Daghino S."/>
            <person name="Barry K."/>
            <person name="Choi C."/>
            <person name="Cichocki N."/>
            <person name="Clum A."/>
            <person name="Copeland A."/>
            <person name="Hainaut M."/>
            <person name="Haridas S."/>
            <person name="Labutti K."/>
            <person name="Lindquist E."/>
            <person name="Lipzen A."/>
            <person name="Khouja H.-R."/>
            <person name="Murat C."/>
            <person name="Ohm R."/>
            <person name="Olson A."/>
            <person name="Spatafora J."/>
            <person name="Veneault-Fourrey C."/>
            <person name="Henrissat B."/>
            <person name="Grigoriev I."/>
            <person name="Martin F."/>
            <person name="Perotto S."/>
        </authorList>
    </citation>
    <scope>NUCLEOTIDE SEQUENCE [LARGE SCALE GENOMIC DNA]</scope>
    <source>
        <strain evidence="4 5">UAMH 7357</strain>
    </source>
</reference>
<dbReference type="PANTHER" id="PTHR39613">
    <property type="entry name" value="ANCHORED CELL WALL PROTEIN, PUTATIVE (AFU_ORTHOLOGUE AFUA_4G08960)-RELATED"/>
    <property type="match status" value="1"/>
</dbReference>
<feature type="compositionally biased region" description="Pro residues" evidence="1">
    <location>
        <begin position="138"/>
        <end position="149"/>
    </location>
</feature>
<dbReference type="Proteomes" id="UP000235672">
    <property type="component" value="Unassembled WGS sequence"/>
</dbReference>
<keyword evidence="5" id="KW-1185">Reference proteome</keyword>
<evidence type="ECO:0000313" key="4">
    <source>
        <dbReference type="EMBL" id="PMD16232.1"/>
    </source>
</evidence>
<proteinExistence type="predicted"/>
<evidence type="ECO:0000259" key="3">
    <source>
        <dbReference type="Pfam" id="PF09792"/>
    </source>
</evidence>
<dbReference type="InterPro" id="IPR018620">
    <property type="entry name" value="Ubiquitin3-bd_protein_But2_C"/>
</dbReference>
<dbReference type="AlphaFoldDB" id="A0A2J6PQD1"/>